<dbReference type="EMBL" id="CAJPEV010001306">
    <property type="protein sequence ID" value="CAG0891965.1"/>
    <property type="molecule type" value="Genomic_DNA"/>
</dbReference>
<dbReference type="AlphaFoldDB" id="A0A7R8XAJ6"/>
<evidence type="ECO:0000256" key="2">
    <source>
        <dbReference type="SAM" id="MobiDB-lite"/>
    </source>
</evidence>
<dbReference type="PANTHER" id="PTHR11215:SF1">
    <property type="entry name" value="MYG1 EXONUCLEASE"/>
    <property type="match status" value="1"/>
</dbReference>
<feature type="region of interest" description="Disordered" evidence="2">
    <location>
        <begin position="496"/>
        <end position="525"/>
    </location>
</feature>
<protein>
    <submittedName>
        <fullName evidence="3">Uncharacterized protein</fullName>
    </submittedName>
</protein>
<organism evidence="3">
    <name type="scientific">Darwinula stevensoni</name>
    <dbReference type="NCBI Taxonomy" id="69355"/>
    <lineage>
        <taxon>Eukaryota</taxon>
        <taxon>Metazoa</taxon>
        <taxon>Ecdysozoa</taxon>
        <taxon>Arthropoda</taxon>
        <taxon>Crustacea</taxon>
        <taxon>Oligostraca</taxon>
        <taxon>Ostracoda</taxon>
        <taxon>Podocopa</taxon>
        <taxon>Podocopida</taxon>
        <taxon>Darwinulocopina</taxon>
        <taxon>Darwinuloidea</taxon>
        <taxon>Darwinulidae</taxon>
        <taxon>Darwinula</taxon>
    </lineage>
</organism>
<dbReference type="InterPro" id="IPR003226">
    <property type="entry name" value="MYG1_exonuclease"/>
</dbReference>
<dbReference type="Proteomes" id="UP000677054">
    <property type="component" value="Unassembled WGS sequence"/>
</dbReference>
<evidence type="ECO:0000313" key="3">
    <source>
        <dbReference type="EMBL" id="CAD7247022.1"/>
    </source>
</evidence>
<dbReference type="GO" id="GO:0005737">
    <property type="term" value="C:cytoplasm"/>
    <property type="evidence" value="ECO:0007669"/>
    <property type="project" value="TreeGrafter"/>
</dbReference>
<gene>
    <name evidence="3" type="ORF">DSTB1V02_LOCUS6861</name>
</gene>
<sequence>MPTTPLSSAGHVFAHYDHRIISTVLDCGLDNPKVDMVFDKVYENFVGEIDACGNSPRIYDCKNKRFQIRTNLTNRIGNLNPHWNEPDKNTDDGFSNAFIAAMQTAGNEFKSCITYFGTVWLPAREMLLKAFQTGNSLKKNRPEIQPGCSTMAQPPESSCKIATHNGKFHCDEALACFMLQVLPEYKDAKIIRTRDEELLSKCDVVVDVGKRYIPEECRFDHHQNDFKHSLSTLEHLTPKKMPTTPLSSAGLVFAHFGHRIISTVLDCGLEDLKVDVVFDKVYENFVEEIDACDNGYSICDCKKKKFQIRTNLTNRIGNMNPQWNEKDKNTDDGFYTAFLAAMETAGNEFKSCITYFGTVWLPAREKLLEAFKTGFQDESREILALQDGFPWMKHLFELEEEGEKYTLKKGQVKFVIFPDLKGYWKIQAVPISADDRKLRVPLHPGWRVLTNEVEKVDGTVFVHRSGFFGVNKTQDGAINMAKISLAAFQQARNNEGMTRSATTARFGGEMSSRGASATSTWPRSK</sequence>
<feature type="non-terminal residue" evidence="3">
    <location>
        <position position="1"/>
    </location>
</feature>
<name>A0A7R8XAJ6_9CRUS</name>
<evidence type="ECO:0000313" key="4">
    <source>
        <dbReference type="Proteomes" id="UP000677054"/>
    </source>
</evidence>
<reference evidence="3" key="1">
    <citation type="submission" date="2020-11" db="EMBL/GenBank/DDBJ databases">
        <authorList>
            <person name="Tran Van P."/>
        </authorList>
    </citation>
    <scope>NUCLEOTIDE SEQUENCE</scope>
</reference>
<feature type="compositionally biased region" description="Polar residues" evidence="2">
    <location>
        <begin position="513"/>
        <end position="525"/>
    </location>
</feature>
<keyword evidence="4" id="KW-1185">Reference proteome</keyword>
<dbReference type="Pfam" id="PF03690">
    <property type="entry name" value="MYG1_exonuc"/>
    <property type="match status" value="2"/>
</dbReference>
<dbReference type="EMBL" id="LR900823">
    <property type="protein sequence ID" value="CAD7247022.1"/>
    <property type="molecule type" value="Genomic_DNA"/>
</dbReference>
<comment type="similarity">
    <text evidence="1">Belongs to the MYG1 family.</text>
</comment>
<evidence type="ECO:0000256" key="1">
    <source>
        <dbReference type="ARBA" id="ARBA00010105"/>
    </source>
</evidence>
<accession>A0A7R8XAJ6</accession>
<dbReference type="OrthoDB" id="10265310at2759"/>
<dbReference type="PANTHER" id="PTHR11215">
    <property type="entry name" value="METAL DEPENDENT HYDROLASE - RELATED"/>
    <property type="match status" value="1"/>
</dbReference>
<dbReference type="GO" id="GO:0005634">
    <property type="term" value="C:nucleus"/>
    <property type="evidence" value="ECO:0007669"/>
    <property type="project" value="TreeGrafter"/>
</dbReference>
<proteinExistence type="inferred from homology"/>